<keyword evidence="9" id="KW-0812">Transmembrane</keyword>
<evidence type="ECO:0000259" key="11">
    <source>
        <dbReference type="PROSITE" id="PS50112"/>
    </source>
</evidence>
<keyword evidence="8" id="KW-0902">Two-component regulatory system</keyword>
<keyword evidence="6 13" id="KW-0418">Kinase</keyword>
<dbReference type="InterPro" id="IPR035965">
    <property type="entry name" value="PAS-like_dom_sf"/>
</dbReference>
<dbReference type="PANTHER" id="PTHR43065:SF10">
    <property type="entry name" value="PEROXIDE STRESS-ACTIVATED HISTIDINE KINASE MAK3"/>
    <property type="match status" value="1"/>
</dbReference>
<organism evidence="13 14">
    <name type="scientific">Paracidovorax valerianellae</name>
    <dbReference type="NCBI Taxonomy" id="187868"/>
    <lineage>
        <taxon>Bacteria</taxon>
        <taxon>Pseudomonadati</taxon>
        <taxon>Pseudomonadota</taxon>
        <taxon>Betaproteobacteria</taxon>
        <taxon>Burkholderiales</taxon>
        <taxon>Comamonadaceae</taxon>
        <taxon>Paracidovorax</taxon>
    </lineage>
</organism>
<reference evidence="13 14" key="1">
    <citation type="submission" date="2016-10" db="EMBL/GenBank/DDBJ databases">
        <authorList>
            <person name="de Groot N.N."/>
        </authorList>
    </citation>
    <scope>NUCLEOTIDE SEQUENCE [LARGE SCALE GENOMIC DNA]</scope>
    <source>
        <strain evidence="13 14">DSM 16619</strain>
    </source>
</reference>
<keyword evidence="4" id="KW-0808">Transferase</keyword>
<dbReference type="Pfam" id="PF00989">
    <property type="entry name" value="PAS"/>
    <property type="match status" value="1"/>
</dbReference>
<dbReference type="SMART" id="SM00091">
    <property type="entry name" value="PAS"/>
    <property type="match status" value="1"/>
</dbReference>
<evidence type="ECO:0000256" key="3">
    <source>
        <dbReference type="ARBA" id="ARBA00022553"/>
    </source>
</evidence>
<dbReference type="Gene3D" id="1.10.287.130">
    <property type="match status" value="1"/>
</dbReference>
<dbReference type="GO" id="GO:0006355">
    <property type="term" value="P:regulation of DNA-templated transcription"/>
    <property type="evidence" value="ECO:0007669"/>
    <property type="project" value="InterPro"/>
</dbReference>
<dbReference type="CDD" id="cd00082">
    <property type="entry name" value="HisKA"/>
    <property type="match status" value="1"/>
</dbReference>
<comment type="catalytic activity">
    <reaction evidence="1">
        <text>ATP + protein L-histidine = ADP + protein N-phospho-L-histidine.</text>
        <dbReference type="EC" id="2.7.13.3"/>
    </reaction>
</comment>
<keyword evidence="7" id="KW-0067">ATP-binding</keyword>
<feature type="domain" description="PAS" evidence="11">
    <location>
        <begin position="300"/>
        <end position="356"/>
    </location>
</feature>
<evidence type="ECO:0000256" key="4">
    <source>
        <dbReference type="ARBA" id="ARBA00022679"/>
    </source>
</evidence>
<dbReference type="SUPFAM" id="SSF55874">
    <property type="entry name" value="ATPase domain of HSP90 chaperone/DNA topoisomerase II/histidine kinase"/>
    <property type="match status" value="1"/>
</dbReference>
<dbReference type="PROSITE" id="PS50113">
    <property type="entry name" value="PAC"/>
    <property type="match status" value="1"/>
</dbReference>
<dbReference type="InterPro" id="IPR000014">
    <property type="entry name" value="PAS"/>
</dbReference>
<dbReference type="PROSITE" id="PS50112">
    <property type="entry name" value="PAS"/>
    <property type="match status" value="1"/>
</dbReference>
<feature type="transmembrane region" description="Helical" evidence="9">
    <location>
        <begin position="261"/>
        <end position="285"/>
    </location>
</feature>
<dbReference type="InterPro" id="IPR003594">
    <property type="entry name" value="HATPase_dom"/>
</dbReference>
<dbReference type="InterPro" id="IPR004358">
    <property type="entry name" value="Sig_transdc_His_kin-like_C"/>
</dbReference>
<evidence type="ECO:0000256" key="9">
    <source>
        <dbReference type="SAM" id="Phobius"/>
    </source>
</evidence>
<dbReference type="SMART" id="SM00387">
    <property type="entry name" value="HATPase_c"/>
    <property type="match status" value="1"/>
</dbReference>
<accession>A0A1G6S1Q8</accession>
<name>A0A1G6S1Q8_9BURK</name>
<dbReference type="SUPFAM" id="SSF55785">
    <property type="entry name" value="PYP-like sensor domain (PAS domain)"/>
    <property type="match status" value="1"/>
</dbReference>
<protein>
    <recommendedName>
        <fullName evidence="2">histidine kinase</fullName>
        <ecNumber evidence="2">2.7.13.3</ecNumber>
    </recommendedName>
</protein>
<dbReference type="InterPro" id="IPR013767">
    <property type="entry name" value="PAS_fold"/>
</dbReference>
<dbReference type="Gene3D" id="3.30.450.20">
    <property type="entry name" value="PAS domain"/>
    <property type="match status" value="1"/>
</dbReference>
<dbReference type="NCBIfam" id="TIGR00229">
    <property type="entry name" value="sensory_box"/>
    <property type="match status" value="1"/>
</dbReference>
<dbReference type="Pfam" id="PF00512">
    <property type="entry name" value="HisKA"/>
    <property type="match status" value="1"/>
</dbReference>
<evidence type="ECO:0000256" key="7">
    <source>
        <dbReference type="ARBA" id="ARBA00022840"/>
    </source>
</evidence>
<dbReference type="RefSeq" id="WP_434802341.1">
    <property type="nucleotide sequence ID" value="NZ_FMZC01000004.1"/>
</dbReference>
<dbReference type="EC" id="2.7.13.3" evidence="2"/>
<proteinExistence type="predicted"/>
<evidence type="ECO:0000313" key="14">
    <source>
        <dbReference type="Proteomes" id="UP000198781"/>
    </source>
</evidence>
<dbReference type="PANTHER" id="PTHR43065">
    <property type="entry name" value="SENSOR HISTIDINE KINASE"/>
    <property type="match status" value="1"/>
</dbReference>
<dbReference type="Gene3D" id="3.30.565.10">
    <property type="entry name" value="Histidine kinase-like ATPase, C-terminal domain"/>
    <property type="match status" value="1"/>
</dbReference>
<dbReference type="InterPro" id="IPR003661">
    <property type="entry name" value="HisK_dim/P_dom"/>
</dbReference>
<evidence type="ECO:0000313" key="13">
    <source>
        <dbReference type="EMBL" id="SDD10125.1"/>
    </source>
</evidence>
<keyword evidence="5" id="KW-0547">Nucleotide-binding</keyword>
<feature type="transmembrane region" description="Helical" evidence="9">
    <location>
        <begin position="21"/>
        <end position="41"/>
    </location>
</feature>
<evidence type="ECO:0000256" key="1">
    <source>
        <dbReference type="ARBA" id="ARBA00000085"/>
    </source>
</evidence>
<dbReference type="GO" id="GO:0000155">
    <property type="term" value="F:phosphorelay sensor kinase activity"/>
    <property type="evidence" value="ECO:0007669"/>
    <property type="project" value="InterPro"/>
</dbReference>
<evidence type="ECO:0000256" key="5">
    <source>
        <dbReference type="ARBA" id="ARBA00022741"/>
    </source>
</evidence>
<dbReference type="AlphaFoldDB" id="A0A1G6S1Q8"/>
<dbReference type="InterPro" id="IPR036097">
    <property type="entry name" value="HisK_dim/P_sf"/>
</dbReference>
<dbReference type="Pfam" id="PF02518">
    <property type="entry name" value="HATPase_c"/>
    <property type="match status" value="1"/>
</dbReference>
<evidence type="ECO:0000259" key="12">
    <source>
        <dbReference type="PROSITE" id="PS50113"/>
    </source>
</evidence>
<dbReference type="STRING" id="187868.SAMN05192589_104292"/>
<dbReference type="CDD" id="cd00130">
    <property type="entry name" value="PAS"/>
    <property type="match status" value="1"/>
</dbReference>
<dbReference type="SMART" id="SM00388">
    <property type="entry name" value="HisKA"/>
    <property type="match status" value="1"/>
</dbReference>
<dbReference type="InterPro" id="IPR005467">
    <property type="entry name" value="His_kinase_dom"/>
</dbReference>
<dbReference type="PRINTS" id="PR00344">
    <property type="entry name" value="BCTRLSENSOR"/>
</dbReference>
<dbReference type="GO" id="GO:0005524">
    <property type="term" value="F:ATP binding"/>
    <property type="evidence" value="ECO:0007669"/>
    <property type="project" value="UniProtKB-KW"/>
</dbReference>
<keyword evidence="9" id="KW-0472">Membrane</keyword>
<evidence type="ECO:0000259" key="10">
    <source>
        <dbReference type="PROSITE" id="PS50109"/>
    </source>
</evidence>
<dbReference type="InterPro" id="IPR000700">
    <property type="entry name" value="PAS-assoc_C"/>
</dbReference>
<evidence type="ECO:0000256" key="2">
    <source>
        <dbReference type="ARBA" id="ARBA00012438"/>
    </source>
</evidence>
<keyword evidence="3" id="KW-0597">Phosphoprotein</keyword>
<keyword evidence="14" id="KW-1185">Reference proteome</keyword>
<keyword evidence="9" id="KW-1133">Transmembrane helix</keyword>
<feature type="domain" description="Histidine kinase" evidence="10">
    <location>
        <begin position="450"/>
        <end position="674"/>
    </location>
</feature>
<gene>
    <name evidence="13" type="ORF">SAMN05192589_104292</name>
</gene>
<feature type="domain" description="PAC" evidence="12">
    <location>
        <begin position="378"/>
        <end position="430"/>
    </location>
</feature>
<evidence type="ECO:0000256" key="6">
    <source>
        <dbReference type="ARBA" id="ARBA00022777"/>
    </source>
</evidence>
<dbReference type="Proteomes" id="UP000198781">
    <property type="component" value="Unassembled WGS sequence"/>
</dbReference>
<dbReference type="EMBL" id="FMZC01000004">
    <property type="protein sequence ID" value="SDD10125.1"/>
    <property type="molecule type" value="Genomic_DNA"/>
</dbReference>
<dbReference type="InterPro" id="IPR036890">
    <property type="entry name" value="HATPase_C_sf"/>
</dbReference>
<evidence type="ECO:0000256" key="8">
    <source>
        <dbReference type="ARBA" id="ARBA00023012"/>
    </source>
</evidence>
<dbReference type="SUPFAM" id="SSF47384">
    <property type="entry name" value="Homodimeric domain of signal transducing histidine kinase"/>
    <property type="match status" value="1"/>
</dbReference>
<sequence length="678" mass="75527">MSDGTPFLWPWHRWRSAWKRWSLWALLVLLVAGMLVTQVWLAGRYEASEVQNRLDRDAADAVADIRQGFAHNLQNLQALHGGTPDLASWESRAAALLSVRRELVRLEWRSPSLEVRAHVETPYRPVQWDAEMRSGMHSNIALACGNARRVAGPSYSASYFQPQGDGRGSEMMELCLPLIQDGRNEGFVVATYSLHNVLIDLVVPSLKRGQEVSFTEADGTRLAMVGASRRGTRLFSSQQLFDLPGATLVLRMDSWHSAPSVFPNVLTALVTAMSIALVTVLIVLVRDNRRRLRAERDLGDALAFRKAMEDSLVTGLRARDLQGRITYVNPAFCEMVGFTAQELLGQSAPVPYWPPEFADEYRQRQAIRLSSLHPPPREGYESTFMRKDGVRFPVLIFEAPLINAQGLHTGWMSAFLDVSEQRRVEEMSRASQERLQATARLATVGEMASLLSHELNQPLAAIASYASGSLNLLPTDGGPPHEPLHDVHVALQRIAQQAERAGRVIRSVHDFVRRRDQSREVVSAHDLLDAVMPLIRLQARKLEVFVKISVDADLPPVLCDRTMVEQVLLNLARNSMQAMDDPATPQRILELRVRRAASNAQSAWLEFMVIDRGCGIAQDVGEKLFTPFFTTRPEGMGLGLSLCRTVVEQHGGFLGHAPNEPRGTVFTFTLPASADSHP</sequence>
<dbReference type="PROSITE" id="PS50109">
    <property type="entry name" value="HIS_KIN"/>
    <property type="match status" value="1"/>
</dbReference>